<evidence type="ECO:0000313" key="3">
    <source>
        <dbReference type="Proteomes" id="UP001186944"/>
    </source>
</evidence>
<keyword evidence="3" id="KW-1185">Reference proteome</keyword>
<accession>A0AA88YIR6</accession>
<organism evidence="2 3">
    <name type="scientific">Pinctada imbricata</name>
    <name type="common">Atlantic pearl-oyster</name>
    <name type="synonym">Pinctada martensii</name>
    <dbReference type="NCBI Taxonomy" id="66713"/>
    <lineage>
        <taxon>Eukaryota</taxon>
        <taxon>Metazoa</taxon>
        <taxon>Spiralia</taxon>
        <taxon>Lophotrochozoa</taxon>
        <taxon>Mollusca</taxon>
        <taxon>Bivalvia</taxon>
        <taxon>Autobranchia</taxon>
        <taxon>Pteriomorphia</taxon>
        <taxon>Pterioida</taxon>
        <taxon>Pterioidea</taxon>
        <taxon>Pteriidae</taxon>
        <taxon>Pinctada</taxon>
    </lineage>
</organism>
<keyword evidence="1" id="KW-0472">Membrane</keyword>
<dbReference type="SUPFAM" id="SSF52540">
    <property type="entry name" value="P-loop containing nucleoside triphosphate hydrolases"/>
    <property type="match status" value="1"/>
</dbReference>
<dbReference type="PANTHER" id="PTHR14241">
    <property type="entry name" value="INTERFERON-INDUCED PROTEIN 44"/>
    <property type="match status" value="1"/>
</dbReference>
<dbReference type="EMBL" id="VSWD01000003">
    <property type="protein sequence ID" value="KAK3105694.1"/>
    <property type="molecule type" value="Genomic_DNA"/>
</dbReference>
<sequence>MYQVRDIQKSKYLNFRLCDTPGLEEDQGLDSHEICYVLDGKVPDRYMFNPSLPFAEKQVDDKPNPRLADRIHVVAFVLDASTVYVMSEKVLEKIKALQLKMNLRGIPQVVILTKIDKISESLTDDVSKIFNVPVIKDCIDRVSQIIGLPRSHILPVKNYEQEAALDENINILALLAMQQILRFADDFLYNEFEHLCKEIEKQNRKWRIVLFCIALLILCVSSGVYHYM</sequence>
<name>A0AA88YIR6_PINIB</name>
<comment type="caution">
    <text evidence="2">The sequence shown here is derived from an EMBL/GenBank/DDBJ whole genome shotgun (WGS) entry which is preliminary data.</text>
</comment>
<dbReference type="Gene3D" id="3.40.50.300">
    <property type="entry name" value="P-loop containing nucleotide triphosphate hydrolases"/>
    <property type="match status" value="1"/>
</dbReference>
<evidence type="ECO:0008006" key="4">
    <source>
        <dbReference type="Google" id="ProtNLM"/>
    </source>
</evidence>
<reference evidence="2" key="1">
    <citation type="submission" date="2019-08" db="EMBL/GenBank/DDBJ databases">
        <title>The improved chromosome-level genome for the pearl oyster Pinctada fucata martensii using PacBio sequencing and Hi-C.</title>
        <authorList>
            <person name="Zheng Z."/>
        </authorList>
    </citation>
    <scope>NUCLEOTIDE SEQUENCE</scope>
    <source>
        <strain evidence="2">ZZ-2019</strain>
        <tissue evidence="2">Adductor muscle</tissue>
    </source>
</reference>
<proteinExistence type="predicted"/>
<protein>
    <recommendedName>
        <fullName evidence="4">Interferon-induced protein 44-like protein</fullName>
    </recommendedName>
</protein>
<keyword evidence="1" id="KW-0812">Transmembrane</keyword>
<dbReference type="InterPro" id="IPR027417">
    <property type="entry name" value="P-loop_NTPase"/>
</dbReference>
<gene>
    <name evidence="2" type="ORF">FSP39_003648</name>
</gene>
<dbReference type="Proteomes" id="UP001186944">
    <property type="component" value="Unassembled WGS sequence"/>
</dbReference>
<dbReference type="PANTHER" id="PTHR14241:SF32">
    <property type="entry name" value="VWFA DOMAIN-CONTAINING PROTEIN-RELATED"/>
    <property type="match status" value="1"/>
</dbReference>
<evidence type="ECO:0000313" key="2">
    <source>
        <dbReference type="EMBL" id="KAK3105694.1"/>
    </source>
</evidence>
<keyword evidence="1" id="KW-1133">Transmembrane helix</keyword>
<dbReference type="AlphaFoldDB" id="A0AA88YIR6"/>
<evidence type="ECO:0000256" key="1">
    <source>
        <dbReference type="SAM" id="Phobius"/>
    </source>
</evidence>
<feature type="transmembrane region" description="Helical" evidence="1">
    <location>
        <begin position="208"/>
        <end position="227"/>
    </location>
</feature>